<organism evidence="9">
    <name type="scientific">Heliothis virescens</name>
    <name type="common">Tobacco budworm moth</name>
    <dbReference type="NCBI Taxonomy" id="7102"/>
    <lineage>
        <taxon>Eukaryota</taxon>
        <taxon>Metazoa</taxon>
        <taxon>Ecdysozoa</taxon>
        <taxon>Arthropoda</taxon>
        <taxon>Hexapoda</taxon>
        <taxon>Insecta</taxon>
        <taxon>Pterygota</taxon>
        <taxon>Neoptera</taxon>
        <taxon>Endopterygota</taxon>
        <taxon>Lepidoptera</taxon>
        <taxon>Glossata</taxon>
        <taxon>Ditrysia</taxon>
        <taxon>Noctuoidea</taxon>
        <taxon>Noctuidae</taxon>
        <taxon>Heliothinae</taxon>
        <taxon>Heliothis</taxon>
    </lineage>
</organism>
<dbReference type="STRING" id="7102.A0A2A4IZ26"/>
<proteinExistence type="inferred from homology"/>
<dbReference type="GO" id="GO:0015165">
    <property type="term" value="F:pyrimidine nucleotide-sugar transmembrane transporter activity"/>
    <property type="evidence" value="ECO:0007669"/>
    <property type="project" value="InterPro"/>
</dbReference>
<dbReference type="PANTHER" id="PTHR10231">
    <property type="entry name" value="NUCLEOTIDE-SUGAR TRANSMEMBRANE TRANSPORTER"/>
    <property type="match status" value="1"/>
</dbReference>
<evidence type="ECO:0000256" key="8">
    <source>
        <dbReference type="SAM" id="Phobius"/>
    </source>
</evidence>
<evidence type="ECO:0000256" key="4">
    <source>
        <dbReference type="ARBA" id="ARBA00022692"/>
    </source>
</evidence>
<dbReference type="AlphaFoldDB" id="A0A2A4IZ26"/>
<evidence type="ECO:0000313" key="9">
    <source>
        <dbReference type="EMBL" id="PCG64726.1"/>
    </source>
</evidence>
<keyword evidence="6 8" id="KW-0472">Membrane</keyword>
<dbReference type="InterPro" id="IPR037185">
    <property type="entry name" value="EmrE-like"/>
</dbReference>
<comment type="subcellular location">
    <subcellularLocation>
        <location evidence="1">Membrane</location>
        <topology evidence="1">Multi-pass membrane protein</topology>
    </subcellularLocation>
</comment>
<dbReference type="PIRSF" id="PIRSF005799">
    <property type="entry name" value="UDP-gal_transpt"/>
    <property type="match status" value="1"/>
</dbReference>
<evidence type="ECO:0000256" key="1">
    <source>
        <dbReference type="ARBA" id="ARBA00004141"/>
    </source>
</evidence>
<keyword evidence="4 8" id="KW-0812">Transmembrane</keyword>
<name>A0A2A4IZ26_HELVI</name>
<dbReference type="SUPFAM" id="SSF103481">
    <property type="entry name" value="Multidrug resistance efflux transporter EmrE"/>
    <property type="match status" value="1"/>
</dbReference>
<dbReference type="InterPro" id="IPR007271">
    <property type="entry name" value="Nuc_sug_transpt"/>
</dbReference>
<feature type="transmembrane region" description="Helical" evidence="8">
    <location>
        <begin position="170"/>
        <end position="187"/>
    </location>
</feature>
<comment type="caution">
    <text evidence="9">The sequence shown here is derived from an EMBL/GenBank/DDBJ whole genome shotgun (WGS) entry which is preliminary data.</text>
</comment>
<dbReference type="Pfam" id="PF04142">
    <property type="entry name" value="Nuc_sug_transp"/>
    <property type="match status" value="1"/>
</dbReference>
<evidence type="ECO:0000256" key="5">
    <source>
        <dbReference type="ARBA" id="ARBA00022989"/>
    </source>
</evidence>
<feature type="transmembrane region" description="Helical" evidence="8">
    <location>
        <begin position="323"/>
        <end position="343"/>
    </location>
</feature>
<evidence type="ECO:0000256" key="2">
    <source>
        <dbReference type="ARBA" id="ARBA00009976"/>
    </source>
</evidence>
<accession>A0A2A4IZ26</accession>
<protein>
    <recommendedName>
        <fullName evidence="10">UDP-N-acetylglucosamine transporter</fullName>
    </recommendedName>
</protein>
<feature type="region of interest" description="Disordered" evidence="7">
    <location>
        <begin position="1"/>
        <end position="24"/>
    </location>
</feature>
<feature type="transmembrane region" description="Helical" evidence="8">
    <location>
        <begin position="92"/>
        <end position="115"/>
    </location>
</feature>
<comment type="similarity">
    <text evidence="2">Belongs to the nucleotide-sugar transporter family. SLC35A subfamily.</text>
</comment>
<dbReference type="GO" id="GO:0000139">
    <property type="term" value="C:Golgi membrane"/>
    <property type="evidence" value="ECO:0007669"/>
    <property type="project" value="InterPro"/>
</dbReference>
<feature type="transmembrane region" description="Helical" evidence="8">
    <location>
        <begin position="262"/>
        <end position="282"/>
    </location>
</feature>
<keyword evidence="3" id="KW-0762">Sugar transport</keyword>
<feature type="transmembrane region" description="Helical" evidence="8">
    <location>
        <begin position="231"/>
        <end position="250"/>
    </location>
</feature>
<keyword evidence="5 8" id="KW-1133">Transmembrane helix</keyword>
<gene>
    <name evidence="9" type="ORF">B5V51_10180</name>
</gene>
<feature type="compositionally biased region" description="Polar residues" evidence="7">
    <location>
        <begin position="1"/>
        <end position="16"/>
    </location>
</feature>
<evidence type="ECO:0000256" key="3">
    <source>
        <dbReference type="ARBA" id="ARBA00022597"/>
    </source>
</evidence>
<evidence type="ECO:0000256" key="6">
    <source>
        <dbReference type="ARBA" id="ARBA00023136"/>
    </source>
</evidence>
<evidence type="ECO:0000256" key="7">
    <source>
        <dbReference type="SAM" id="MobiDB-lite"/>
    </source>
</evidence>
<reference evidence="9" key="1">
    <citation type="submission" date="2017-09" db="EMBL/GenBank/DDBJ databases">
        <title>Contemporary evolution of a Lepidopteran species, Heliothis virescens, in response to modern agricultural practices.</title>
        <authorList>
            <person name="Fritz M.L."/>
            <person name="Deyonke A.M."/>
            <person name="Papanicolaou A."/>
            <person name="Micinski S."/>
            <person name="Westbrook J."/>
            <person name="Gould F."/>
        </authorList>
    </citation>
    <scope>NUCLEOTIDE SEQUENCE [LARGE SCALE GENOMIC DNA]</scope>
    <source>
        <strain evidence="9">HvINT-</strain>
        <tissue evidence="9">Whole body</tissue>
    </source>
</reference>
<dbReference type="NCBIfam" id="TIGR00803">
    <property type="entry name" value="nst"/>
    <property type="match status" value="1"/>
</dbReference>
<evidence type="ECO:0008006" key="10">
    <source>
        <dbReference type="Google" id="ProtNLM"/>
    </source>
</evidence>
<keyword evidence="3" id="KW-0813">Transport</keyword>
<sequence>MKSTDTVGEPSVNTDLVSEVEPEGPQELTVVDTPLNIAEEMDSDSKKAQSYAHNRRVNNYGYIKYVSLVILTLQNAALGLSMRYARTRDVEMFSSAAAVLMAEVFKLIICVCLVMQESGGVEKGARTMYSVVILNVRDTLRVCVPSFLYIVQNNLLYVSASNLDAATYQVTYQLKILTTAFFAVLVLKRQLKKWQWCALAILAAGVALVQLSSTDKANVAKPHLPEQSKILGFSAALAACFISGFAGIYFEKVLKESDISVWMRNVQLSLLSLPFGTITYLVNEGTKNNLLKGFDGFVWYLVILQAAGGLIVAVVVKYADNILKGFATSVAIIISCIASIYIFDFNLTVQFAIGTMFVIISIFLYGYVPKKPEPRTSLNV</sequence>
<dbReference type="EMBL" id="NWSH01004714">
    <property type="protein sequence ID" value="PCG64726.1"/>
    <property type="molecule type" value="Genomic_DNA"/>
</dbReference>
<feature type="transmembrane region" description="Helical" evidence="8">
    <location>
        <begin position="127"/>
        <end position="150"/>
    </location>
</feature>
<feature type="transmembrane region" description="Helical" evidence="8">
    <location>
        <begin position="62"/>
        <end position="80"/>
    </location>
</feature>
<feature type="transmembrane region" description="Helical" evidence="8">
    <location>
        <begin position="297"/>
        <end position="316"/>
    </location>
</feature>
<feature type="transmembrane region" description="Helical" evidence="8">
    <location>
        <begin position="194"/>
        <end position="211"/>
    </location>
</feature>
<feature type="transmembrane region" description="Helical" evidence="8">
    <location>
        <begin position="349"/>
        <end position="368"/>
    </location>
</feature>